<protein>
    <submittedName>
        <fullName evidence="2">Uncharacterized protein</fullName>
    </submittedName>
</protein>
<accession>Q2GVJ0</accession>
<dbReference type="GeneID" id="4393951"/>
<dbReference type="InParanoid" id="Q2GVJ0"/>
<proteinExistence type="predicted"/>
<dbReference type="HOGENOM" id="CLU_2049419_0_0_1"/>
<feature type="region of interest" description="Disordered" evidence="1">
    <location>
        <begin position="1"/>
        <end position="21"/>
    </location>
</feature>
<evidence type="ECO:0000313" key="3">
    <source>
        <dbReference type="Proteomes" id="UP000001056"/>
    </source>
</evidence>
<gene>
    <name evidence="2" type="ORF">CHGG_08014</name>
</gene>
<feature type="compositionally biased region" description="Basic and acidic residues" evidence="1">
    <location>
        <begin position="12"/>
        <end position="21"/>
    </location>
</feature>
<dbReference type="OrthoDB" id="8905873at2759"/>
<dbReference type="STRING" id="306901.Q2GVJ0"/>
<sequence>MSVAVGNAQRPLMDHTQDREATIKALTREIEELREKIRENGRQKREAEEEAERERKRTEKAEKPMQDTTIKEYLDACQKHLFDRLKVEPDMARGPQGGLTNPTKKWCRTKLLPWTNFLDD</sequence>
<evidence type="ECO:0000313" key="2">
    <source>
        <dbReference type="EMBL" id="EAQ86761.1"/>
    </source>
</evidence>
<name>Q2GVJ0_CHAGB</name>
<dbReference type="AlphaFoldDB" id="Q2GVJ0"/>
<dbReference type="VEuPathDB" id="FungiDB:CHGG_08014"/>
<organism evidence="2 3">
    <name type="scientific">Chaetomium globosum (strain ATCC 6205 / CBS 148.51 / DSM 1962 / NBRC 6347 / NRRL 1970)</name>
    <name type="common">Soil fungus</name>
    <dbReference type="NCBI Taxonomy" id="306901"/>
    <lineage>
        <taxon>Eukaryota</taxon>
        <taxon>Fungi</taxon>
        <taxon>Dikarya</taxon>
        <taxon>Ascomycota</taxon>
        <taxon>Pezizomycotina</taxon>
        <taxon>Sordariomycetes</taxon>
        <taxon>Sordariomycetidae</taxon>
        <taxon>Sordariales</taxon>
        <taxon>Chaetomiaceae</taxon>
        <taxon>Chaetomium</taxon>
    </lineage>
</organism>
<feature type="region of interest" description="Disordered" evidence="1">
    <location>
        <begin position="35"/>
        <end position="69"/>
    </location>
</feature>
<keyword evidence="3" id="KW-1185">Reference proteome</keyword>
<evidence type="ECO:0000256" key="1">
    <source>
        <dbReference type="SAM" id="MobiDB-lite"/>
    </source>
</evidence>
<dbReference type="EMBL" id="CH408033">
    <property type="protein sequence ID" value="EAQ86761.1"/>
    <property type="molecule type" value="Genomic_DNA"/>
</dbReference>
<dbReference type="Proteomes" id="UP000001056">
    <property type="component" value="Unassembled WGS sequence"/>
</dbReference>
<dbReference type="RefSeq" id="XP_001225670.1">
    <property type="nucleotide sequence ID" value="XM_001225669.1"/>
</dbReference>
<reference evidence="3" key="1">
    <citation type="journal article" date="2015" name="Genome Announc.">
        <title>Draft genome sequence of the cellulolytic fungus Chaetomium globosum.</title>
        <authorList>
            <person name="Cuomo C.A."/>
            <person name="Untereiner W.A."/>
            <person name="Ma L.-J."/>
            <person name="Grabherr M."/>
            <person name="Birren B.W."/>
        </authorList>
    </citation>
    <scope>NUCLEOTIDE SEQUENCE [LARGE SCALE GENOMIC DNA]</scope>
    <source>
        <strain evidence="3">ATCC 6205 / CBS 148.51 / DSM 1962 / NBRC 6347 / NRRL 1970</strain>
    </source>
</reference>